<evidence type="ECO:0000313" key="1">
    <source>
        <dbReference type="EMBL" id="TFH94152.1"/>
    </source>
</evidence>
<dbReference type="Proteomes" id="UP000297225">
    <property type="component" value="Unassembled WGS sequence"/>
</dbReference>
<name>A0A4Y8WME3_9PORP</name>
<dbReference type="STRING" id="1122973.GCA_000379925_00080"/>
<comment type="caution">
    <text evidence="1">The sequence shown here is derived from an EMBL/GenBank/DDBJ whole genome shotgun (WGS) entry which is preliminary data.</text>
</comment>
<evidence type="ECO:0000313" key="2">
    <source>
        <dbReference type="Proteomes" id="UP000297225"/>
    </source>
</evidence>
<dbReference type="RefSeq" id="WP_134849786.1">
    <property type="nucleotide sequence ID" value="NZ_CP197400.1"/>
</dbReference>
<organism evidence="1 2">
    <name type="scientific">Porphyromonas levii</name>
    <dbReference type="NCBI Taxonomy" id="28114"/>
    <lineage>
        <taxon>Bacteria</taxon>
        <taxon>Pseudomonadati</taxon>
        <taxon>Bacteroidota</taxon>
        <taxon>Bacteroidia</taxon>
        <taxon>Bacteroidales</taxon>
        <taxon>Porphyromonadaceae</taxon>
        <taxon>Porphyromonas</taxon>
    </lineage>
</organism>
<dbReference type="OrthoDB" id="9995674at2"/>
<dbReference type="EMBL" id="SPNC01000176">
    <property type="protein sequence ID" value="TFH94152.1"/>
    <property type="molecule type" value="Genomic_DNA"/>
</dbReference>
<sequence length="369" mass="41932">MYRLLPFLAIILLLPGCQLLQQAKGINQRHYAAGELQRITQELQAQEPSFEVPSTLYLTDDYGKYTEELEKLLNITTTSQPMGAKIALLMGNGEALLHRTSDTILLANAHLLMGNIVEADRLMGLSATRDLATEAIIHIRQERMDEGIALLEKLIRQSANADVQLRAARLMSLLGKGGWDYLMRQSSSEWERFMAATRLGNRTASTPREVAYVSYVSAMEQPDSLRTKKATQLLLAQPTAPWRQYALLQLIPHIIAEKLWVELYRVAKELPEMAKSYPIYYQVLEFEKEVELLARYEAPETPTQNTMPIAPREGSFRAVWGNVTNVDNWVMERSSRISTPTLTVRPTAEQYRHIYQLISRTLQSFPPSP</sequence>
<keyword evidence="2" id="KW-1185">Reference proteome</keyword>
<protein>
    <submittedName>
        <fullName evidence="1">Uncharacterized protein</fullName>
    </submittedName>
</protein>
<proteinExistence type="predicted"/>
<dbReference type="AlphaFoldDB" id="A0A4Y8WME3"/>
<gene>
    <name evidence="1" type="ORF">E4P47_08725</name>
</gene>
<accession>A0A4Y8WME3</accession>
<reference evidence="1 2" key="1">
    <citation type="submission" date="2019-03" db="EMBL/GenBank/DDBJ databases">
        <title>Porphyromonas levii Isolated from the Uterus of Dairy Cows.</title>
        <authorList>
            <person name="Francis A.M."/>
        </authorList>
    </citation>
    <scope>NUCLEOTIDE SEQUENCE [LARGE SCALE GENOMIC DNA]</scope>
    <source>
        <strain evidence="1 2">AF5678</strain>
    </source>
</reference>